<comment type="caution">
    <text evidence="6">The sequence shown here is derived from an EMBL/GenBank/DDBJ whole genome shotgun (WGS) entry which is preliminary data.</text>
</comment>
<dbReference type="PANTHER" id="PTHR24153">
    <property type="entry name" value="ESPIN"/>
    <property type="match status" value="1"/>
</dbReference>
<evidence type="ECO:0000313" key="7">
    <source>
        <dbReference type="Proteomes" id="UP001224775"/>
    </source>
</evidence>
<evidence type="ECO:0000256" key="4">
    <source>
        <dbReference type="SAM" id="MobiDB-lite"/>
    </source>
</evidence>
<protein>
    <submittedName>
        <fullName evidence="6">Ankyrin repeat domain-containing protein</fullName>
    </submittedName>
</protein>
<dbReference type="Proteomes" id="UP001224775">
    <property type="component" value="Unassembled WGS sequence"/>
</dbReference>
<dbReference type="AlphaFoldDB" id="A0AAD8YBQ3"/>
<dbReference type="SUPFAM" id="SSF52540">
    <property type="entry name" value="P-loop containing nucleoside triphosphate hydrolases"/>
    <property type="match status" value="1"/>
</dbReference>
<evidence type="ECO:0000256" key="1">
    <source>
        <dbReference type="ARBA" id="ARBA00022737"/>
    </source>
</evidence>
<dbReference type="GO" id="GO:0005737">
    <property type="term" value="C:cytoplasm"/>
    <property type="evidence" value="ECO:0007669"/>
    <property type="project" value="TreeGrafter"/>
</dbReference>
<dbReference type="InterPro" id="IPR002110">
    <property type="entry name" value="Ankyrin_rpt"/>
</dbReference>
<keyword evidence="2 3" id="KW-0040">ANK repeat</keyword>
<feature type="region of interest" description="Disordered" evidence="4">
    <location>
        <begin position="755"/>
        <end position="777"/>
    </location>
</feature>
<evidence type="ECO:0000259" key="5">
    <source>
        <dbReference type="Pfam" id="PF07693"/>
    </source>
</evidence>
<dbReference type="InterPro" id="IPR027417">
    <property type="entry name" value="P-loop_NTPase"/>
</dbReference>
<keyword evidence="1" id="KW-0677">Repeat</keyword>
<organism evidence="6 7">
    <name type="scientific">Skeletonema marinoi</name>
    <dbReference type="NCBI Taxonomy" id="267567"/>
    <lineage>
        <taxon>Eukaryota</taxon>
        <taxon>Sar</taxon>
        <taxon>Stramenopiles</taxon>
        <taxon>Ochrophyta</taxon>
        <taxon>Bacillariophyta</taxon>
        <taxon>Coscinodiscophyceae</taxon>
        <taxon>Thalassiosirophycidae</taxon>
        <taxon>Thalassiosirales</taxon>
        <taxon>Skeletonemataceae</taxon>
        <taxon>Skeletonema</taxon>
        <taxon>Skeletonema marinoi-dohrnii complex</taxon>
    </lineage>
</organism>
<dbReference type="SUPFAM" id="SSF48403">
    <property type="entry name" value="Ankyrin repeat"/>
    <property type="match status" value="1"/>
</dbReference>
<dbReference type="PANTHER" id="PTHR24153:SF8">
    <property type="entry name" value="FORKED, ISOFORM F"/>
    <property type="match status" value="1"/>
</dbReference>
<feature type="repeat" description="ANK" evidence="3">
    <location>
        <begin position="207"/>
        <end position="240"/>
    </location>
</feature>
<evidence type="ECO:0000256" key="2">
    <source>
        <dbReference type="ARBA" id="ARBA00023043"/>
    </source>
</evidence>
<dbReference type="SMART" id="SM00248">
    <property type="entry name" value="ANK"/>
    <property type="match status" value="6"/>
</dbReference>
<evidence type="ECO:0000313" key="6">
    <source>
        <dbReference type="EMBL" id="KAK1742130.1"/>
    </source>
</evidence>
<evidence type="ECO:0000256" key="3">
    <source>
        <dbReference type="PROSITE-ProRule" id="PRU00023"/>
    </source>
</evidence>
<reference evidence="6" key="1">
    <citation type="submission" date="2023-06" db="EMBL/GenBank/DDBJ databases">
        <title>Survivors Of The Sea: Transcriptome response of Skeletonema marinoi to long-term dormancy.</title>
        <authorList>
            <person name="Pinder M.I.M."/>
            <person name="Kourtchenko O."/>
            <person name="Robertson E.K."/>
            <person name="Larsson T."/>
            <person name="Maumus F."/>
            <person name="Osuna-Cruz C.M."/>
            <person name="Vancaester E."/>
            <person name="Stenow R."/>
            <person name="Vandepoele K."/>
            <person name="Ploug H."/>
            <person name="Bruchert V."/>
            <person name="Godhe A."/>
            <person name="Topel M."/>
        </authorList>
    </citation>
    <scope>NUCLEOTIDE SEQUENCE</scope>
    <source>
        <strain evidence="6">R05AC</strain>
    </source>
</reference>
<keyword evidence="7" id="KW-1185">Reference proteome</keyword>
<gene>
    <name evidence="6" type="ORF">QTG54_006695</name>
</gene>
<dbReference type="GO" id="GO:0051015">
    <property type="term" value="F:actin filament binding"/>
    <property type="evidence" value="ECO:0007669"/>
    <property type="project" value="TreeGrafter"/>
</dbReference>
<dbReference type="InterPro" id="IPR036770">
    <property type="entry name" value="Ankyrin_rpt-contain_sf"/>
</dbReference>
<dbReference type="EMBL" id="JATAAI010000011">
    <property type="protein sequence ID" value="KAK1742130.1"/>
    <property type="molecule type" value="Genomic_DNA"/>
</dbReference>
<feature type="compositionally biased region" description="Gly residues" evidence="4">
    <location>
        <begin position="710"/>
        <end position="723"/>
    </location>
</feature>
<dbReference type="InterPro" id="IPR052420">
    <property type="entry name" value="Espin/Espin-like"/>
</dbReference>
<sequence length="834" mass="92006">MSNHDLDFLGRNTPNELHNLLRIRTEPNVEEVQALIHKYPNAVREKNQDGRLPLHHALKSGASLEVIKLLIKEYPDAVKVKDTRGTLPLHFALWHALYPNELHKLLRTEPNVKEVQALIHKYPNAVREKSRLGSLPLHNALNSGASLEVIKLLKEYPDAVKEKDQDRQLPLHFALKFGPLVKFGASVEVIQLLINEYSDAVKTKDQDGLLPLHVAINNGASKEVVQLLIKEYSDAVKEKDQDGRLPLHHFATEYTPKEVLQLLIKEYPDAVKVKDTLGRLPLSRPQIKEIYDRLVTVVQNLTRSKGLRGDHPKGKDLLGVEEEIQAIAETIAMKDLQPPFVVGILGGWGSGKSFTFNLIREYLKKIQKYDLASEAVKLNSPYVGHIYPIEFSAWTFAKDDLWASIMHRILTELNDQLSLEEVIGPELLKEGFCSLYYLVCPDSMRDESSPEDAPPLVSGRHFAEPHTRLVDEIGARVSRTTASAQADNELFFKILVESFVGSGVASQAEDFEHTRDGLGFWERLNETQCTDDHHEKAGEENITWMRTAKWPGPKQDPWQWANYQLSQARTNLQDYTDHTRVGWLLASITSTDTQICIRKNHIKDDEAGIYKDDWEKAAIYLSKTDYEGKDKKGKRKTRFADADISEVYGGGGGGGSNKKPKGLTDKQYNKMLNLNGGMGKSGLNKAQRQELNEWRATQGIPSRKERTRGKGGQGGGGGGGGGNAGVSAAKISTLEASIATLAATVSELVGSFKKGGSTQGSGDVGSVEASPTSGEKAETSAVSEISTDNALNTSTTDTAINPQVAAMAEQDIQAAATVGANAETRCLQAPCEIH</sequence>
<dbReference type="GO" id="GO:0051017">
    <property type="term" value="P:actin filament bundle assembly"/>
    <property type="evidence" value="ECO:0007669"/>
    <property type="project" value="TreeGrafter"/>
</dbReference>
<accession>A0AAD8YBQ3</accession>
<dbReference type="Pfam" id="PF12796">
    <property type="entry name" value="Ank_2"/>
    <property type="match status" value="2"/>
</dbReference>
<feature type="domain" description="KAP NTPase" evidence="5">
    <location>
        <begin position="323"/>
        <end position="417"/>
    </location>
</feature>
<proteinExistence type="predicted"/>
<dbReference type="InterPro" id="IPR011646">
    <property type="entry name" value="KAP_P-loop"/>
</dbReference>
<dbReference type="Gene3D" id="1.25.40.20">
    <property type="entry name" value="Ankyrin repeat-containing domain"/>
    <property type="match status" value="2"/>
</dbReference>
<dbReference type="Pfam" id="PF07693">
    <property type="entry name" value="KAP_NTPase"/>
    <property type="match status" value="1"/>
</dbReference>
<dbReference type="PROSITE" id="PS50297">
    <property type="entry name" value="ANK_REP_REGION"/>
    <property type="match status" value="1"/>
</dbReference>
<feature type="region of interest" description="Disordered" evidence="4">
    <location>
        <begin position="695"/>
        <end position="723"/>
    </location>
</feature>
<name>A0AAD8YBQ3_9STRA</name>
<dbReference type="PROSITE" id="PS50088">
    <property type="entry name" value="ANK_REPEAT"/>
    <property type="match status" value="1"/>
</dbReference>